<reference evidence="2" key="1">
    <citation type="submission" date="2020-11" db="EMBL/GenBank/DDBJ databases">
        <authorList>
            <consortium name="DOE Joint Genome Institute"/>
            <person name="Ahrendt S."/>
            <person name="Riley R."/>
            <person name="Andreopoulos W."/>
            <person name="Labutti K."/>
            <person name="Pangilinan J."/>
            <person name="Ruiz-Duenas F.J."/>
            <person name="Barrasa J.M."/>
            <person name="Sanchez-Garcia M."/>
            <person name="Camarero S."/>
            <person name="Miyauchi S."/>
            <person name="Serrano A."/>
            <person name="Linde D."/>
            <person name="Babiker R."/>
            <person name="Drula E."/>
            <person name="Ayuso-Fernandez I."/>
            <person name="Pacheco R."/>
            <person name="Padilla G."/>
            <person name="Ferreira P."/>
            <person name="Barriuso J."/>
            <person name="Kellner H."/>
            <person name="Castanera R."/>
            <person name="Alfaro M."/>
            <person name="Ramirez L."/>
            <person name="Pisabarro A.G."/>
            <person name="Kuo A."/>
            <person name="Tritt A."/>
            <person name="Lipzen A."/>
            <person name="He G."/>
            <person name="Yan M."/>
            <person name="Ng V."/>
            <person name="Cullen D."/>
            <person name="Martin F."/>
            <person name="Rosso M.-N."/>
            <person name="Henrissat B."/>
            <person name="Hibbett D."/>
            <person name="Martinez A.T."/>
            <person name="Grigoriev I.V."/>
        </authorList>
    </citation>
    <scope>NUCLEOTIDE SEQUENCE</scope>
    <source>
        <strain evidence="2">CBS 506.95</strain>
    </source>
</reference>
<gene>
    <name evidence="2" type="ORF">CPB83DRAFT_895880</name>
</gene>
<keyword evidence="3" id="KW-1185">Reference proteome</keyword>
<sequence>MAISSILNDDDAYPRPLGSHINDLTVAATLLENIPMALPTMEITPADDMFSGAASYASFEPPSSAYPSSGSSQASPLLYSSTDERSVSGSASAPASPSRSTSNLVESYNRLMPNAVAKSSSSSEYDGGWSNSDLSAEISCNRPCKYIKAGKGTSKSAVHSPKRRKRLKEGTLRIDPV</sequence>
<feature type="compositionally biased region" description="Basic and acidic residues" evidence="1">
    <location>
        <begin position="168"/>
        <end position="177"/>
    </location>
</feature>
<protein>
    <submittedName>
        <fullName evidence="2">Uncharacterized protein</fullName>
    </submittedName>
</protein>
<proteinExistence type="predicted"/>
<feature type="compositionally biased region" description="Low complexity" evidence="1">
    <location>
        <begin position="61"/>
        <end position="102"/>
    </location>
</feature>
<organism evidence="2 3">
    <name type="scientific">Crepidotus variabilis</name>
    <dbReference type="NCBI Taxonomy" id="179855"/>
    <lineage>
        <taxon>Eukaryota</taxon>
        <taxon>Fungi</taxon>
        <taxon>Dikarya</taxon>
        <taxon>Basidiomycota</taxon>
        <taxon>Agaricomycotina</taxon>
        <taxon>Agaricomycetes</taxon>
        <taxon>Agaricomycetidae</taxon>
        <taxon>Agaricales</taxon>
        <taxon>Agaricineae</taxon>
        <taxon>Crepidotaceae</taxon>
        <taxon>Crepidotus</taxon>
    </lineage>
</organism>
<evidence type="ECO:0000313" key="2">
    <source>
        <dbReference type="EMBL" id="KAF9526715.1"/>
    </source>
</evidence>
<dbReference type="EMBL" id="MU157868">
    <property type="protein sequence ID" value="KAF9526715.1"/>
    <property type="molecule type" value="Genomic_DNA"/>
</dbReference>
<evidence type="ECO:0000313" key="3">
    <source>
        <dbReference type="Proteomes" id="UP000807306"/>
    </source>
</evidence>
<comment type="caution">
    <text evidence="2">The sequence shown here is derived from an EMBL/GenBank/DDBJ whole genome shotgun (WGS) entry which is preliminary data.</text>
</comment>
<accession>A0A9P6JNJ0</accession>
<name>A0A9P6JNJ0_9AGAR</name>
<dbReference type="AlphaFoldDB" id="A0A9P6JNJ0"/>
<feature type="region of interest" description="Disordered" evidence="1">
    <location>
        <begin position="148"/>
        <end position="177"/>
    </location>
</feature>
<dbReference type="Proteomes" id="UP000807306">
    <property type="component" value="Unassembled WGS sequence"/>
</dbReference>
<evidence type="ECO:0000256" key="1">
    <source>
        <dbReference type="SAM" id="MobiDB-lite"/>
    </source>
</evidence>
<feature type="region of interest" description="Disordered" evidence="1">
    <location>
        <begin position="61"/>
        <end position="106"/>
    </location>
</feature>